<dbReference type="EMBL" id="CAJVPY010005081">
    <property type="protein sequence ID" value="CAG8634964.1"/>
    <property type="molecule type" value="Genomic_DNA"/>
</dbReference>
<evidence type="ECO:0000256" key="1">
    <source>
        <dbReference type="SAM" id="MobiDB-lite"/>
    </source>
</evidence>
<name>A0A9N9GY34_9GLOM</name>
<dbReference type="Proteomes" id="UP000789405">
    <property type="component" value="Unassembled WGS sequence"/>
</dbReference>
<sequence>MADKFNQIKLNGSPATSTDTALSALFDSFINSNNLVFEESQFTPIMRGQKTNSLPLRFIEVIDPTNKIVHKKSETKIKKPPKPPMPSFFSGKKNYQKLRG</sequence>
<feature type="region of interest" description="Disordered" evidence="1">
    <location>
        <begin position="71"/>
        <end position="100"/>
    </location>
</feature>
<comment type="caution">
    <text evidence="2">The sequence shown here is derived from an EMBL/GenBank/DDBJ whole genome shotgun (WGS) entry which is preliminary data.</text>
</comment>
<reference evidence="2" key="1">
    <citation type="submission" date="2021-06" db="EMBL/GenBank/DDBJ databases">
        <authorList>
            <person name="Kallberg Y."/>
            <person name="Tangrot J."/>
            <person name="Rosling A."/>
        </authorList>
    </citation>
    <scope>NUCLEOTIDE SEQUENCE</scope>
    <source>
        <strain evidence="2">MA453B</strain>
    </source>
</reference>
<proteinExistence type="predicted"/>
<keyword evidence="3" id="KW-1185">Reference proteome</keyword>
<protein>
    <submittedName>
        <fullName evidence="2">19936_t:CDS:1</fullName>
    </submittedName>
</protein>
<organism evidence="2 3">
    <name type="scientific">Dentiscutata erythropus</name>
    <dbReference type="NCBI Taxonomy" id="1348616"/>
    <lineage>
        <taxon>Eukaryota</taxon>
        <taxon>Fungi</taxon>
        <taxon>Fungi incertae sedis</taxon>
        <taxon>Mucoromycota</taxon>
        <taxon>Glomeromycotina</taxon>
        <taxon>Glomeromycetes</taxon>
        <taxon>Diversisporales</taxon>
        <taxon>Gigasporaceae</taxon>
        <taxon>Dentiscutata</taxon>
    </lineage>
</organism>
<dbReference type="AlphaFoldDB" id="A0A9N9GY34"/>
<evidence type="ECO:0000313" key="2">
    <source>
        <dbReference type="EMBL" id="CAG8634964.1"/>
    </source>
</evidence>
<evidence type="ECO:0000313" key="3">
    <source>
        <dbReference type="Proteomes" id="UP000789405"/>
    </source>
</evidence>
<gene>
    <name evidence="2" type="ORF">DERYTH_LOCUS9348</name>
</gene>
<accession>A0A9N9GY34</accession>